<dbReference type="Gene3D" id="3.30.160.40">
    <property type="entry name" value="Porphobilinogen deaminase, C-terminal domain"/>
    <property type="match status" value="1"/>
</dbReference>
<sequence length="341" mass="36810">MYGPERVRMVLSFPLCDRASPRPPATVYTAQVMRTVTVGTRGSALALAQTRWVVARLKEEWPDTDFRIQTISTKGDRDRAALQSLAQKGDKGFWVKEIEDALLTKRVDIAVHSLKDLPTEQPQGLEIASIPKRVDARDVLIGKEGMKRLEELPPGARVGTSSVRRKAFLRAYRPDLQIIDLRGNIDTRLAALGTPDYDAIILAAAGLIRTEMRHRIDEFLDPDILLPAPGQGALALETRADDDLSIEVVYAIHDHATDDRVTAEREFLAGLGAGCMAPVGAHATVKGGVLTLEGWVGALDGSQVIRATTSGDPAECADLGAELAADMLGQGAQNLIEAAHG</sequence>
<comment type="similarity">
    <text evidence="2 6">Belongs to the HMBS family.</text>
</comment>
<dbReference type="Proteomes" id="UP001404956">
    <property type="component" value="Unassembled WGS sequence"/>
</dbReference>
<keyword evidence="4 6" id="KW-0627">Porphyrin biosynthesis</keyword>
<dbReference type="InterPro" id="IPR000860">
    <property type="entry name" value="HemC"/>
</dbReference>
<feature type="domain" description="Porphobilinogen deaminase N-terminal" evidence="7">
    <location>
        <begin position="36"/>
        <end position="243"/>
    </location>
</feature>
<dbReference type="PIRSF" id="PIRSF001438">
    <property type="entry name" value="4pyrrol_synth_OHMeBilane_synth"/>
    <property type="match status" value="1"/>
</dbReference>
<evidence type="ECO:0000259" key="7">
    <source>
        <dbReference type="Pfam" id="PF01379"/>
    </source>
</evidence>
<feature type="modified residue" description="S-(dipyrrolylmethanemethyl)cysteine" evidence="6">
    <location>
        <position position="275"/>
    </location>
</feature>
<feature type="domain" description="Porphobilinogen deaminase C-terminal" evidence="8">
    <location>
        <begin position="260"/>
        <end position="328"/>
    </location>
</feature>
<keyword evidence="10" id="KW-1185">Reference proteome</keyword>
<organism evidence="9 10">
    <name type="scientific">Deinococcus aluminii</name>
    <dbReference type="NCBI Taxonomy" id="1656885"/>
    <lineage>
        <taxon>Bacteria</taxon>
        <taxon>Thermotogati</taxon>
        <taxon>Deinococcota</taxon>
        <taxon>Deinococci</taxon>
        <taxon>Deinococcales</taxon>
        <taxon>Deinococcaceae</taxon>
        <taxon>Deinococcus</taxon>
    </lineage>
</organism>
<dbReference type="Gene3D" id="3.40.190.10">
    <property type="entry name" value="Periplasmic binding protein-like II"/>
    <property type="match status" value="2"/>
</dbReference>
<dbReference type="Pfam" id="PF01379">
    <property type="entry name" value="Porphobil_deam"/>
    <property type="match status" value="1"/>
</dbReference>
<accession>A0ABP9XE62</accession>
<evidence type="ECO:0000259" key="8">
    <source>
        <dbReference type="Pfam" id="PF03900"/>
    </source>
</evidence>
<comment type="miscellaneous">
    <text evidence="6">The porphobilinogen subunits are added to the dipyrromethane group.</text>
</comment>
<dbReference type="InterPro" id="IPR022419">
    <property type="entry name" value="Porphobilin_deaminase_cofac_BS"/>
</dbReference>
<comment type="caution">
    <text evidence="9">The sequence shown here is derived from an EMBL/GenBank/DDBJ whole genome shotgun (WGS) entry which is preliminary data.</text>
</comment>
<dbReference type="Pfam" id="PF03900">
    <property type="entry name" value="Porphobil_deamC"/>
    <property type="match status" value="1"/>
</dbReference>
<evidence type="ECO:0000256" key="4">
    <source>
        <dbReference type="ARBA" id="ARBA00023244"/>
    </source>
</evidence>
<dbReference type="EMBL" id="BAABRV010000004">
    <property type="protein sequence ID" value="GAA5533655.1"/>
    <property type="molecule type" value="Genomic_DNA"/>
</dbReference>
<comment type="function">
    <text evidence="1 6">Tetrapolymerization of the monopyrrole PBG into the hydroxymethylbilane pre-uroporphyrinogen in several discrete steps.</text>
</comment>
<proteinExistence type="inferred from homology"/>
<dbReference type="PROSITE" id="PS00533">
    <property type="entry name" value="PORPHOBILINOGEN_DEAM"/>
    <property type="match status" value="1"/>
</dbReference>
<evidence type="ECO:0000313" key="9">
    <source>
        <dbReference type="EMBL" id="GAA5533655.1"/>
    </source>
</evidence>
<dbReference type="PANTHER" id="PTHR11557:SF0">
    <property type="entry name" value="PORPHOBILINOGEN DEAMINASE"/>
    <property type="match status" value="1"/>
</dbReference>
<comment type="cofactor">
    <cofactor evidence="6">
        <name>dipyrromethane</name>
        <dbReference type="ChEBI" id="CHEBI:60342"/>
    </cofactor>
    <text evidence="6">Binds 1 dipyrromethane group covalently.</text>
</comment>
<dbReference type="PRINTS" id="PR00151">
    <property type="entry name" value="PORPHBDMNASE"/>
</dbReference>
<dbReference type="PANTHER" id="PTHR11557">
    <property type="entry name" value="PORPHOBILINOGEN DEAMINASE"/>
    <property type="match status" value="1"/>
</dbReference>
<dbReference type="InterPro" id="IPR022418">
    <property type="entry name" value="Porphobilinogen_deaminase_C"/>
</dbReference>
<evidence type="ECO:0000313" key="10">
    <source>
        <dbReference type="Proteomes" id="UP001404956"/>
    </source>
</evidence>
<evidence type="ECO:0000256" key="6">
    <source>
        <dbReference type="HAMAP-Rule" id="MF_00260"/>
    </source>
</evidence>
<evidence type="ECO:0000256" key="5">
    <source>
        <dbReference type="ARBA" id="ARBA00048169"/>
    </source>
</evidence>
<comment type="subunit">
    <text evidence="6">Monomer.</text>
</comment>
<evidence type="ECO:0000256" key="2">
    <source>
        <dbReference type="ARBA" id="ARBA00005638"/>
    </source>
</evidence>
<dbReference type="CDD" id="cd13646">
    <property type="entry name" value="PBP2_EcHMBS_like"/>
    <property type="match status" value="1"/>
</dbReference>
<dbReference type="InterPro" id="IPR022417">
    <property type="entry name" value="Porphobilin_deaminase_N"/>
</dbReference>
<dbReference type="SUPFAM" id="SSF53850">
    <property type="entry name" value="Periplasmic binding protein-like II"/>
    <property type="match status" value="1"/>
</dbReference>
<gene>
    <name evidence="6 9" type="primary">hemC</name>
    <name evidence="9" type="ORF">Dalu01_02062</name>
</gene>
<keyword evidence="3 6" id="KW-0808">Transferase</keyword>
<dbReference type="NCBIfam" id="TIGR00212">
    <property type="entry name" value="hemC"/>
    <property type="match status" value="1"/>
</dbReference>
<reference evidence="9 10" key="1">
    <citation type="submission" date="2024-02" db="EMBL/GenBank/DDBJ databases">
        <title>Deinococcus aluminii NBRC 112889.</title>
        <authorList>
            <person name="Ichikawa N."/>
            <person name="Katano-Makiyama Y."/>
            <person name="Hidaka K."/>
        </authorList>
    </citation>
    <scope>NUCLEOTIDE SEQUENCE [LARGE SCALE GENOMIC DNA]</scope>
    <source>
        <strain evidence="9 10">NBRC 112889</strain>
    </source>
</reference>
<protein>
    <recommendedName>
        <fullName evidence="6">Porphobilinogen deaminase</fullName>
        <shortName evidence="6">PBG</shortName>
        <ecNumber evidence="6">2.5.1.61</ecNumber>
    </recommendedName>
    <alternativeName>
        <fullName evidence="6">Hydroxymethylbilane synthase</fullName>
        <shortName evidence="6">HMBS</shortName>
    </alternativeName>
    <alternativeName>
        <fullName evidence="6">Pre-uroporphyrinogen synthase</fullName>
    </alternativeName>
</protein>
<dbReference type="EC" id="2.5.1.61" evidence="6"/>
<name>A0ABP9XE62_9DEIO</name>
<evidence type="ECO:0000256" key="1">
    <source>
        <dbReference type="ARBA" id="ARBA00002869"/>
    </source>
</evidence>
<comment type="catalytic activity">
    <reaction evidence="5 6">
        <text>4 porphobilinogen + H2O = hydroxymethylbilane + 4 NH4(+)</text>
        <dbReference type="Rhea" id="RHEA:13185"/>
        <dbReference type="ChEBI" id="CHEBI:15377"/>
        <dbReference type="ChEBI" id="CHEBI:28938"/>
        <dbReference type="ChEBI" id="CHEBI:57845"/>
        <dbReference type="ChEBI" id="CHEBI:58126"/>
        <dbReference type="EC" id="2.5.1.61"/>
    </reaction>
</comment>
<dbReference type="HAMAP" id="MF_00260">
    <property type="entry name" value="Porphobil_deam"/>
    <property type="match status" value="1"/>
</dbReference>
<dbReference type="SUPFAM" id="SSF54782">
    <property type="entry name" value="Porphobilinogen deaminase (hydroxymethylbilane synthase), C-terminal domain"/>
    <property type="match status" value="1"/>
</dbReference>
<evidence type="ECO:0000256" key="3">
    <source>
        <dbReference type="ARBA" id="ARBA00022679"/>
    </source>
</evidence>
<dbReference type="InterPro" id="IPR036803">
    <property type="entry name" value="Porphobilinogen_deaminase_C_sf"/>
</dbReference>